<keyword evidence="2" id="KW-0238">DNA-binding</keyword>
<protein>
    <submittedName>
        <fullName evidence="5">AraC family transcriptional regulator</fullName>
    </submittedName>
</protein>
<organism evidence="5 6">
    <name type="scientific">Anaeromassilibacillus senegalensis</name>
    <dbReference type="NCBI Taxonomy" id="1673717"/>
    <lineage>
        <taxon>Bacteria</taxon>
        <taxon>Bacillati</taxon>
        <taxon>Bacillota</taxon>
        <taxon>Clostridia</taxon>
        <taxon>Eubacteriales</taxon>
        <taxon>Acutalibacteraceae</taxon>
        <taxon>Anaeromassilibacillus</taxon>
    </lineage>
</organism>
<keyword evidence="1" id="KW-0805">Transcription regulation</keyword>
<dbReference type="RefSeq" id="WP_235321981.1">
    <property type="nucleotide sequence ID" value="NZ_JAFBIT010000001.1"/>
</dbReference>
<dbReference type="SMART" id="SM00342">
    <property type="entry name" value="HTH_ARAC"/>
    <property type="match status" value="1"/>
</dbReference>
<keyword evidence="6" id="KW-1185">Reference proteome</keyword>
<dbReference type="PANTHER" id="PTHR46796">
    <property type="entry name" value="HTH-TYPE TRANSCRIPTIONAL ACTIVATOR RHAS-RELATED"/>
    <property type="match status" value="1"/>
</dbReference>
<comment type="caution">
    <text evidence="5">The sequence shown here is derived from an EMBL/GenBank/DDBJ whole genome shotgun (WGS) entry which is preliminary data.</text>
</comment>
<dbReference type="PANTHER" id="PTHR46796:SF13">
    <property type="entry name" value="HTH-TYPE TRANSCRIPTIONAL ACTIVATOR RHAS"/>
    <property type="match status" value="1"/>
</dbReference>
<evidence type="ECO:0000313" key="6">
    <source>
        <dbReference type="Proteomes" id="UP001299220"/>
    </source>
</evidence>
<keyword evidence="3" id="KW-0804">Transcription</keyword>
<dbReference type="Pfam" id="PF12833">
    <property type="entry name" value="HTH_18"/>
    <property type="match status" value="1"/>
</dbReference>
<name>A0ABS9CM57_9FIRM</name>
<sequence length="288" mass="32491">MELHELYTPRTAHPFERTASYWEAAPCAALTPYIRCFWGTVHPVLERDRPGGTVVTPDTCADVIFTVDHTTATVSSAFCGVSDTAGAAHSFTAAQHLRSQFGIRFYAWTAIAFVEDTLSGSKNGNFDARRHFSALCKALEPRLLEVQTLPARIRLAEDFLLRHMHPERCSPDVLNAVYEILRQRGGLQTAALSRSLHISARQLERRFSEEAGLSPKQLSTLVRYQFLWDGILNRRFLSLADAAYQLGYADQAHLTHEFKRFHAMTIHDAVQYARKDVAFLQDKPARSL</sequence>
<evidence type="ECO:0000256" key="3">
    <source>
        <dbReference type="ARBA" id="ARBA00023163"/>
    </source>
</evidence>
<proteinExistence type="predicted"/>
<dbReference type="Gene3D" id="1.10.10.60">
    <property type="entry name" value="Homeodomain-like"/>
    <property type="match status" value="1"/>
</dbReference>
<dbReference type="PROSITE" id="PS01124">
    <property type="entry name" value="HTH_ARAC_FAMILY_2"/>
    <property type="match status" value="1"/>
</dbReference>
<gene>
    <name evidence="5" type="ORF">JQM67_00215</name>
</gene>
<evidence type="ECO:0000259" key="4">
    <source>
        <dbReference type="PROSITE" id="PS01124"/>
    </source>
</evidence>
<evidence type="ECO:0000313" key="5">
    <source>
        <dbReference type="EMBL" id="MCF2651034.1"/>
    </source>
</evidence>
<dbReference type="InterPro" id="IPR046532">
    <property type="entry name" value="DUF6597"/>
</dbReference>
<feature type="domain" description="HTH araC/xylS-type" evidence="4">
    <location>
        <begin position="171"/>
        <end position="272"/>
    </location>
</feature>
<dbReference type="Proteomes" id="UP001299220">
    <property type="component" value="Unassembled WGS sequence"/>
</dbReference>
<dbReference type="EMBL" id="JAFBIT010000001">
    <property type="protein sequence ID" value="MCF2651034.1"/>
    <property type="molecule type" value="Genomic_DNA"/>
</dbReference>
<evidence type="ECO:0000256" key="1">
    <source>
        <dbReference type="ARBA" id="ARBA00023015"/>
    </source>
</evidence>
<reference evidence="5 6" key="1">
    <citation type="submission" date="2020-12" db="EMBL/GenBank/DDBJ databases">
        <title>Whole genome sequences of gut porcine anaerobes.</title>
        <authorList>
            <person name="Kubasova T."/>
            <person name="Jahodarova E."/>
            <person name="Rychlik I."/>
        </authorList>
    </citation>
    <scope>NUCLEOTIDE SEQUENCE [LARGE SCALE GENOMIC DNA]</scope>
    <source>
        <strain evidence="5 6">An867</strain>
    </source>
</reference>
<dbReference type="Pfam" id="PF20240">
    <property type="entry name" value="DUF6597"/>
    <property type="match status" value="1"/>
</dbReference>
<evidence type="ECO:0000256" key="2">
    <source>
        <dbReference type="ARBA" id="ARBA00023125"/>
    </source>
</evidence>
<dbReference type="InterPro" id="IPR050204">
    <property type="entry name" value="AraC_XylS_family_regulators"/>
</dbReference>
<dbReference type="InterPro" id="IPR018060">
    <property type="entry name" value="HTH_AraC"/>
</dbReference>
<accession>A0ABS9CM57</accession>